<organism evidence="3 4">
    <name type="scientific">Paenibacillus hodogayensis</name>
    <dbReference type="NCBI Taxonomy" id="279208"/>
    <lineage>
        <taxon>Bacteria</taxon>
        <taxon>Bacillati</taxon>
        <taxon>Bacillota</taxon>
        <taxon>Bacilli</taxon>
        <taxon>Bacillales</taxon>
        <taxon>Paenibacillaceae</taxon>
        <taxon>Paenibacillus</taxon>
    </lineage>
</organism>
<dbReference type="SUPFAM" id="SSF56349">
    <property type="entry name" value="DNA breaking-rejoining enzymes"/>
    <property type="match status" value="1"/>
</dbReference>
<dbReference type="RefSeq" id="WP_344915529.1">
    <property type="nucleotide sequence ID" value="NZ_BAAAYO010000015.1"/>
</dbReference>
<reference evidence="3 4" key="1">
    <citation type="submission" date="2024-09" db="EMBL/GenBank/DDBJ databases">
        <authorList>
            <person name="Sun Q."/>
            <person name="Mori K."/>
        </authorList>
    </citation>
    <scope>NUCLEOTIDE SEQUENCE [LARGE SCALE GENOMIC DNA]</scope>
    <source>
        <strain evidence="3 4">JCM 12520</strain>
    </source>
</reference>
<dbReference type="InterPro" id="IPR013762">
    <property type="entry name" value="Integrase-like_cat_sf"/>
</dbReference>
<name>A0ABV5W5N6_9BACL</name>
<accession>A0ABV5W5N6</accession>
<keyword evidence="4" id="KW-1185">Reference proteome</keyword>
<gene>
    <name evidence="3" type="ORF">ACFFNY_30275</name>
</gene>
<feature type="domain" description="Tyr recombinase" evidence="2">
    <location>
        <begin position="194"/>
        <end position="430"/>
    </location>
</feature>
<dbReference type="Proteomes" id="UP001589619">
    <property type="component" value="Unassembled WGS sequence"/>
</dbReference>
<keyword evidence="1" id="KW-0233">DNA recombination</keyword>
<evidence type="ECO:0000259" key="2">
    <source>
        <dbReference type="PROSITE" id="PS51898"/>
    </source>
</evidence>
<dbReference type="Gene3D" id="1.10.443.10">
    <property type="entry name" value="Intergrase catalytic core"/>
    <property type="match status" value="1"/>
</dbReference>
<protein>
    <submittedName>
        <fullName evidence="3">Tyrosine-type recombinase/integrase</fullName>
    </submittedName>
</protein>
<sequence length="607" mass="72035">MGKSSSVLVNGIHWEKDRIANIFAWEEEVNGIFQLPIPAIGKEIYFSEDEWDFSELDQLNRPQHLLKFDFTKLTVVIKNAAKLLIFKSVVLHKLEFSTIYSKMNHLNFISKFLSESHIFRPELITNDVIDKFKACLNQKWTEATRIQYYTTFIDLLKQLERLNKRLEYSEQCNALKKADMSLYLAEREDGKTDEIPRVFFNQLIVQAMQIINDSNSPENEQIQACIIMLLSQTGMRVGELVKLECDKKETISILEGTKQVSYLEYKTFKTIQSDEYKWTKTILTDKAEKAYDLLVYLKKKRRDNSNYLLEAGTYSAPATWVRRNILRFVARYKTTIDCINLTETRLNKLFVQETKNRMDYYLNNSYLEGLNPTDTIHFPLPHQFRVTLATILYEQGVHIDWIREHMNHLSHEMTLHYIREHEKRKNKEKLIKKTIEELVATDSDSKSIHRKIDRFINEGKYHISIDIQSLIDEVQGEVPIREKEQGFCIKSNYGRKCPKNEYLDIPEVQHHIVSFEYIDITYNRYLSIRSTIEYNQKNGYLVESSREEKKLYRLITHYFIPELNELNEDIKYTGEERTRQDYPHLVEIINNRNQIYDEVAKWISPMK</sequence>
<dbReference type="Pfam" id="PF00589">
    <property type="entry name" value="Phage_integrase"/>
    <property type="match status" value="1"/>
</dbReference>
<dbReference type="InterPro" id="IPR011010">
    <property type="entry name" value="DNA_brk_join_enz"/>
</dbReference>
<evidence type="ECO:0000256" key="1">
    <source>
        <dbReference type="ARBA" id="ARBA00023172"/>
    </source>
</evidence>
<dbReference type="PROSITE" id="PS51898">
    <property type="entry name" value="TYR_RECOMBINASE"/>
    <property type="match status" value="1"/>
</dbReference>
<proteinExistence type="predicted"/>
<dbReference type="EMBL" id="JBHMAG010000019">
    <property type="protein sequence ID" value="MFB9755890.1"/>
    <property type="molecule type" value="Genomic_DNA"/>
</dbReference>
<dbReference type="InterPro" id="IPR002104">
    <property type="entry name" value="Integrase_catalytic"/>
</dbReference>
<evidence type="ECO:0000313" key="3">
    <source>
        <dbReference type="EMBL" id="MFB9755890.1"/>
    </source>
</evidence>
<evidence type="ECO:0000313" key="4">
    <source>
        <dbReference type="Proteomes" id="UP001589619"/>
    </source>
</evidence>
<comment type="caution">
    <text evidence="3">The sequence shown here is derived from an EMBL/GenBank/DDBJ whole genome shotgun (WGS) entry which is preliminary data.</text>
</comment>